<gene>
    <name evidence="2" type="ORF">OBBRIDRAFT_800953</name>
</gene>
<reference evidence="2 3" key="1">
    <citation type="submission" date="2016-07" db="EMBL/GenBank/DDBJ databases">
        <title>Draft genome of the white-rot fungus Obba rivulosa 3A-2.</title>
        <authorList>
            <consortium name="DOE Joint Genome Institute"/>
            <person name="Miettinen O."/>
            <person name="Riley R."/>
            <person name="Acob R."/>
            <person name="Barry K."/>
            <person name="Cullen D."/>
            <person name="De Vries R."/>
            <person name="Hainaut M."/>
            <person name="Hatakka A."/>
            <person name="Henrissat B."/>
            <person name="Hilden K."/>
            <person name="Kuo R."/>
            <person name="Labutti K."/>
            <person name="Lipzen A."/>
            <person name="Makela M.R."/>
            <person name="Sandor L."/>
            <person name="Spatafora J.W."/>
            <person name="Grigoriev I.V."/>
            <person name="Hibbett D.S."/>
        </authorList>
    </citation>
    <scope>NUCLEOTIDE SEQUENCE [LARGE SCALE GENOMIC DNA]</scope>
    <source>
        <strain evidence="2 3">3A-2</strain>
    </source>
</reference>
<evidence type="ECO:0000313" key="3">
    <source>
        <dbReference type="Proteomes" id="UP000250043"/>
    </source>
</evidence>
<organism evidence="2 3">
    <name type="scientific">Obba rivulosa</name>
    <dbReference type="NCBI Taxonomy" id="1052685"/>
    <lineage>
        <taxon>Eukaryota</taxon>
        <taxon>Fungi</taxon>
        <taxon>Dikarya</taxon>
        <taxon>Basidiomycota</taxon>
        <taxon>Agaricomycotina</taxon>
        <taxon>Agaricomycetes</taxon>
        <taxon>Polyporales</taxon>
        <taxon>Gelatoporiaceae</taxon>
        <taxon>Obba</taxon>
    </lineage>
</organism>
<evidence type="ECO:0000256" key="1">
    <source>
        <dbReference type="SAM" id="Phobius"/>
    </source>
</evidence>
<sequence length="135" mass="14932">MIPHYVAILLAVGAGLIILFALFTYAFLMRQYVDDIPGHTGHHRTGRSRAGHASFIQPPSENFQLLPILISPNRRTSSSCFDATPAPFDRSKSHSLPAKHPFSNHLEVVLDDFELGIPDISHQAFFSAITEFSSS</sequence>
<accession>A0A8E2DSK3</accession>
<dbReference type="Proteomes" id="UP000250043">
    <property type="component" value="Unassembled WGS sequence"/>
</dbReference>
<keyword evidence="1" id="KW-0472">Membrane</keyword>
<keyword evidence="1" id="KW-0812">Transmembrane</keyword>
<feature type="transmembrane region" description="Helical" evidence="1">
    <location>
        <begin position="6"/>
        <end position="28"/>
    </location>
</feature>
<keyword evidence="3" id="KW-1185">Reference proteome</keyword>
<evidence type="ECO:0000313" key="2">
    <source>
        <dbReference type="EMBL" id="OCH94921.1"/>
    </source>
</evidence>
<keyword evidence="1" id="KW-1133">Transmembrane helix</keyword>
<proteinExistence type="predicted"/>
<protein>
    <submittedName>
        <fullName evidence="2">Uncharacterized protein</fullName>
    </submittedName>
</protein>
<name>A0A8E2DSK3_9APHY</name>
<dbReference type="EMBL" id="KV722340">
    <property type="protein sequence ID" value="OCH94921.1"/>
    <property type="molecule type" value="Genomic_DNA"/>
</dbReference>
<dbReference type="AlphaFoldDB" id="A0A8E2DSK3"/>